<accession>A0A4S1CDX4</accession>
<organism evidence="2 3">
    <name type="scientific">Geomonas terrae</name>
    <dbReference type="NCBI Taxonomy" id="2562681"/>
    <lineage>
        <taxon>Bacteria</taxon>
        <taxon>Pseudomonadati</taxon>
        <taxon>Thermodesulfobacteriota</taxon>
        <taxon>Desulfuromonadia</taxon>
        <taxon>Geobacterales</taxon>
        <taxon>Geobacteraceae</taxon>
        <taxon>Geomonas</taxon>
    </lineage>
</organism>
<dbReference type="InterPro" id="IPR025202">
    <property type="entry name" value="PLD-like_dom"/>
</dbReference>
<dbReference type="Pfam" id="PF13091">
    <property type="entry name" value="PLDc_2"/>
    <property type="match status" value="2"/>
</dbReference>
<dbReference type="CDD" id="cd09110">
    <property type="entry name" value="PLDc_CLS_1"/>
    <property type="match status" value="1"/>
</dbReference>
<dbReference type="SUPFAM" id="SSF56024">
    <property type="entry name" value="Phospholipase D/nuclease"/>
    <property type="match status" value="2"/>
</dbReference>
<dbReference type="PANTHER" id="PTHR21248:SF22">
    <property type="entry name" value="PHOSPHOLIPASE D"/>
    <property type="match status" value="1"/>
</dbReference>
<dbReference type="CDD" id="cd09159">
    <property type="entry name" value="PLDc_ybhO_like_2"/>
    <property type="match status" value="1"/>
</dbReference>
<dbReference type="AlphaFoldDB" id="A0A4S1CDX4"/>
<dbReference type="Proteomes" id="UP000306416">
    <property type="component" value="Unassembled WGS sequence"/>
</dbReference>
<proteinExistence type="predicted"/>
<dbReference type="PROSITE" id="PS50035">
    <property type="entry name" value="PLD"/>
    <property type="match status" value="2"/>
</dbReference>
<feature type="domain" description="PLD phosphodiesterase" evidence="1">
    <location>
        <begin position="132"/>
        <end position="159"/>
    </location>
</feature>
<keyword evidence="3" id="KW-1185">Reference proteome</keyword>
<evidence type="ECO:0000313" key="3">
    <source>
        <dbReference type="Proteomes" id="UP000306416"/>
    </source>
</evidence>
<protein>
    <submittedName>
        <fullName evidence="2">Cardiolipin synthase B</fullName>
    </submittedName>
</protein>
<reference evidence="2 3" key="1">
    <citation type="submission" date="2019-04" db="EMBL/GenBank/DDBJ databases">
        <title>Geobacter oryzae sp. nov., ferric-reducing bacteria isolated from paddy soil.</title>
        <authorList>
            <person name="Xu Z."/>
            <person name="Masuda Y."/>
            <person name="Itoh H."/>
            <person name="Senoo K."/>
        </authorList>
    </citation>
    <scope>NUCLEOTIDE SEQUENCE [LARGE SCALE GENOMIC DNA]</scope>
    <source>
        <strain evidence="2 3">Red111</strain>
    </source>
</reference>
<dbReference type="GO" id="GO:0016020">
    <property type="term" value="C:membrane"/>
    <property type="evidence" value="ECO:0007669"/>
    <property type="project" value="TreeGrafter"/>
</dbReference>
<dbReference type="InterPro" id="IPR001736">
    <property type="entry name" value="PLipase_D/transphosphatidylase"/>
</dbReference>
<dbReference type="GO" id="GO:0032049">
    <property type="term" value="P:cardiolipin biosynthetic process"/>
    <property type="evidence" value="ECO:0007669"/>
    <property type="project" value="UniProtKB-ARBA"/>
</dbReference>
<dbReference type="GO" id="GO:0008808">
    <property type="term" value="F:cardiolipin synthase activity"/>
    <property type="evidence" value="ECO:0007669"/>
    <property type="project" value="TreeGrafter"/>
</dbReference>
<dbReference type="SMART" id="SM00155">
    <property type="entry name" value="PLDc"/>
    <property type="match status" value="2"/>
</dbReference>
<dbReference type="RefSeq" id="WP_135871356.1">
    <property type="nucleotide sequence ID" value="NZ_SRSC01000003.1"/>
</dbReference>
<feature type="domain" description="PLD phosphodiesterase" evidence="1">
    <location>
        <begin position="308"/>
        <end position="335"/>
    </location>
</feature>
<comment type="caution">
    <text evidence="2">The sequence shown here is derived from an EMBL/GenBank/DDBJ whole genome shotgun (WGS) entry which is preliminary data.</text>
</comment>
<gene>
    <name evidence="2" type="ORF">E4633_14980</name>
</gene>
<dbReference type="PANTHER" id="PTHR21248">
    <property type="entry name" value="CARDIOLIPIN SYNTHASE"/>
    <property type="match status" value="1"/>
</dbReference>
<dbReference type="EMBL" id="SRSC01000003">
    <property type="protein sequence ID" value="TGU71611.1"/>
    <property type="molecule type" value="Genomic_DNA"/>
</dbReference>
<evidence type="ECO:0000313" key="2">
    <source>
        <dbReference type="EMBL" id="TGU71611.1"/>
    </source>
</evidence>
<evidence type="ECO:0000259" key="1">
    <source>
        <dbReference type="PROSITE" id="PS50035"/>
    </source>
</evidence>
<sequence length="395" mass="44838">MTSVRRKRKQFLFRTARFFDLFRKNTEAVSFLGNRATLYRYGSEFFPALLEAIPRAKTSICLEFYAIADDETGRRVADALIEAAWRGVRVHVLYDYIGCFETPASFFKHLTKRGVHCAPFNPPPFRRGIAWFDKRDHRKIVIIDGWCVFTGGMNIADVYSGLGKKQTKWRDVGLKIEGEAGIELLRLFRETWTEETGIPPVGCDPAPMPEITGDAKVMVVNGGPHHKRSFIRSAFRVAIAGASESVTIASPYFVPGPRVMRSLLRAAGRGVVVRLLLPYKNDVPLVRLVSRTYYAQLLKNGVEIHELDSAVLHAKVLLIDGDWAMVGSANMDFRSFHRNYELNVVVDSRDFGSQVAEMLEADFAGTRRIVLHEHEKRGWTVRLLERLFSPVAWFL</sequence>
<dbReference type="Gene3D" id="3.30.870.10">
    <property type="entry name" value="Endonuclease Chain A"/>
    <property type="match status" value="2"/>
</dbReference>
<name>A0A4S1CDX4_9BACT</name>